<dbReference type="STRING" id="665118.SAMN02983003_0148"/>
<dbReference type="EMBL" id="FPKU01000001">
    <property type="protein sequence ID" value="SFZ80813.1"/>
    <property type="molecule type" value="Genomic_DNA"/>
</dbReference>
<name>A0A1K2HSG2_9HYPH</name>
<keyword evidence="2" id="KW-1185">Reference proteome</keyword>
<dbReference type="RefSeq" id="WP_072338516.1">
    <property type="nucleotide sequence ID" value="NZ_FPKU01000001.1"/>
</dbReference>
<evidence type="ECO:0000313" key="2">
    <source>
        <dbReference type="Proteomes" id="UP000183447"/>
    </source>
</evidence>
<protein>
    <submittedName>
        <fullName evidence="1">Putative PD-(D/E)XK family member</fullName>
    </submittedName>
</protein>
<accession>A0A1K2HSG2</accession>
<gene>
    <name evidence="1" type="ORF">SAMN02983003_0148</name>
</gene>
<dbReference type="InterPro" id="IPR025534">
    <property type="entry name" value="DUF4420"/>
</dbReference>
<dbReference type="Proteomes" id="UP000183447">
    <property type="component" value="Unassembled WGS sequence"/>
</dbReference>
<reference evidence="1 2" key="1">
    <citation type="submission" date="2016-11" db="EMBL/GenBank/DDBJ databases">
        <authorList>
            <person name="Jaros S."/>
            <person name="Januszkiewicz K."/>
            <person name="Wedrychowicz H."/>
        </authorList>
    </citation>
    <scope>NUCLEOTIDE SEQUENCE [LARGE SCALE GENOMIC DNA]</scope>
    <source>
        <strain evidence="1 2">ATCC 23634</strain>
    </source>
</reference>
<evidence type="ECO:0000313" key="1">
    <source>
        <dbReference type="EMBL" id="SFZ80813.1"/>
    </source>
</evidence>
<proteinExistence type="predicted"/>
<sequence length="334" mass="36647">MAGWTEDGLATAWRALAKQESNEDWRFVHLTSLGEVSIEAGCHFPAGREALIVAFPRAWAMNSARLPEGAGFDVVLVTDKAVFSGHTAIALVRRAEGAPAIFAAMTVNVLRALENVTNGKSQAIVDTFIDRVTEWQAFMARRHRPLSSEAQVGLMGELWMLNRLLDSSLGEDALRCWQGPMRAAQDFHIRGGAIEVKSTAGGGGFLARINSIEQLDTDRAPLYLGALRFEERDDGQSLVDVVARLRDRLTETGHRRAFDSLLLILGYLDEHAQHYGRVLALKEAGAYLASDEMPRLRRSNLPAAIRSAAFVLDLDALNVPLLTVVDVLNAFELS</sequence>
<dbReference type="OrthoDB" id="2808696at2"/>
<organism evidence="1 2">
    <name type="scientific">Devosia enhydra</name>
    <dbReference type="NCBI Taxonomy" id="665118"/>
    <lineage>
        <taxon>Bacteria</taxon>
        <taxon>Pseudomonadati</taxon>
        <taxon>Pseudomonadota</taxon>
        <taxon>Alphaproteobacteria</taxon>
        <taxon>Hyphomicrobiales</taxon>
        <taxon>Devosiaceae</taxon>
        <taxon>Devosia</taxon>
    </lineage>
</organism>
<dbReference type="AlphaFoldDB" id="A0A1K2HSG2"/>
<dbReference type="Pfam" id="PF14390">
    <property type="entry name" value="DUF4420"/>
    <property type="match status" value="1"/>
</dbReference>